<dbReference type="Pfam" id="PF13279">
    <property type="entry name" value="4HBT_2"/>
    <property type="match status" value="1"/>
</dbReference>
<protein>
    <submittedName>
        <fullName evidence="3">Acyl-CoA thioesterase</fullName>
    </submittedName>
</protein>
<organism evidence="3 4">
    <name type="scientific">Psychroserpens ponticola</name>
    <dbReference type="NCBI Taxonomy" id="2932268"/>
    <lineage>
        <taxon>Bacteria</taxon>
        <taxon>Pseudomonadati</taxon>
        <taxon>Bacteroidota</taxon>
        <taxon>Flavobacteriia</taxon>
        <taxon>Flavobacteriales</taxon>
        <taxon>Flavobacteriaceae</taxon>
        <taxon>Psychroserpens</taxon>
    </lineage>
</organism>
<dbReference type="Gene3D" id="3.10.129.10">
    <property type="entry name" value="Hotdog Thioesterase"/>
    <property type="match status" value="1"/>
</dbReference>
<proteinExistence type="inferred from homology"/>
<dbReference type="InterPro" id="IPR050563">
    <property type="entry name" value="4-hydroxybenzoyl-CoA_TE"/>
</dbReference>
<comment type="similarity">
    <text evidence="1">Belongs to the 4-hydroxybenzoyl-CoA thioesterase family.</text>
</comment>
<keyword evidence="4" id="KW-1185">Reference proteome</keyword>
<gene>
    <name evidence="3" type="ORF">MUN68_010415</name>
</gene>
<accession>A0ABY7RUN8</accession>
<dbReference type="PANTHER" id="PTHR31793">
    <property type="entry name" value="4-HYDROXYBENZOYL-COA THIOESTERASE FAMILY MEMBER"/>
    <property type="match status" value="1"/>
</dbReference>
<dbReference type="CDD" id="cd00586">
    <property type="entry name" value="4HBT"/>
    <property type="match status" value="1"/>
</dbReference>
<evidence type="ECO:0000313" key="4">
    <source>
        <dbReference type="Proteomes" id="UP001202717"/>
    </source>
</evidence>
<dbReference type="SUPFAM" id="SSF54637">
    <property type="entry name" value="Thioesterase/thiol ester dehydrase-isomerase"/>
    <property type="match status" value="1"/>
</dbReference>
<dbReference type="InterPro" id="IPR029069">
    <property type="entry name" value="HotDog_dom_sf"/>
</dbReference>
<reference evidence="3 4" key="1">
    <citation type="submission" date="2023-01" db="EMBL/GenBank/DDBJ databases">
        <title>Psychroserpens ponticola sp. nov., isolated from seawater.</title>
        <authorList>
            <person name="Kristyanto S."/>
            <person name="Jung J."/>
            <person name="Kim J.M."/>
            <person name="Jeon C.O."/>
        </authorList>
    </citation>
    <scope>NUCLEOTIDE SEQUENCE [LARGE SCALE GENOMIC DNA]</scope>
    <source>
        <strain evidence="3 4">MSW6</strain>
    </source>
</reference>
<dbReference type="PANTHER" id="PTHR31793:SF27">
    <property type="entry name" value="NOVEL THIOESTERASE SUPERFAMILY DOMAIN AND SAPOSIN A-TYPE DOMAIN CONTAINING PROTEIN (0610012H03RIK)"/>
    <property type="match status" value="1"/>
</dbReference>
<dbReference type="RefSeq" id="WP_249996607.1">
    <property type="nucleotide sequence ID" value="NZ_CP116221.1"/>
</dbReference>
<dbReference type="Proteomes" id="UP001202717">
    <property type="component" value="Chromosome"/>
</dbReference>
<evidence type="ECO:0000256" key="2">
    <source>
        <dbReference type="ARBA" id="ARBA00022801"/>
    </source>
</evidence>
<name>A0ABY7RUN8_9FLAO</name>
<evidence type="ECO:0000256" key="1">
    <source>
        <dbReference type="ARBA" id="ARBA00005953"/>
    </source>
</evidence>
<keyword evidence="2" id="KW-0378">Hydrolase</keyword>
<sequence length="163" mass="19122">MKLSKTVSSLATIRFQDCDPFNHLNNASYINYFMNHREDQLIKAYDIDIYEMARKTGISWVSSSNQIAYIKPAFLMEKITIESQLIAFNNSNLKVEMRMYNSDKTNLKAIIWCGFTHFNLLKQQKEAHAEEFMSLFKSILNPIEELQFEKRVTRLKFGENAMT</sequence>
<evidence type="ECO:0000313" key="3">
    <source>
        <dbReference type="EMBL" id="WCO00482.1"/>
    </source>
</evidence>
<dbReference type="EMBL" id="CP116221">
    <property type="protein sequence ID" value="WCO00482.1"/>
    <property type="molecule type" value="Genomic_DNA"/>
</dbReference>